<name>A0A563D8V0_9FLAO</name>
<evidence type="ECO:0008006" key="3">
    <source>
        <dbReference type="Google" id="ProtNLM"/>
    </source>
</evidence>
<comment type="caution">
    <text evidence="1">The sequence shown here is derived from an EMBL/GenBank/DDBJ whole genome shotgun (WGS) entry which is preliminary data.</text>
</comment>
<proteinExistence type="predicted"/>
<evidence type="ECO:0000313" key="1">
    <source>
        <dbReference type="EMBL" id="TWP26224.1"/>
    </source>
</evidence>
<accession>A0A563D8V0</accession>
<dbReference type="EMBL" id="SELH01000026">
    <property type="protein sequence ID" value="TWP26224.1"/>
    <property type="molecule type" value="Genomic_DNA"/>
</dbReference>
<reference evidence="1 2" key="1">
    <citation type="submission" date="2019-02" db="EMBL/GenBank/DDBJ databases">
        <title>Apibacter muscae sp. nov.: a novel member of the house fly microbiota.</title>
        <authorList>
            <person name="Park R."/>
        </authorList>
    </citation>
    <scope>NUCLEOTIDE SEQUENCE [LARGE SCALE GENOMIC DNA]</scope>
    <source>
        <strain evidence="1 2">AL1</strain>
    </source>
</reference>
<dbReference type="InterPro" id="IPR008969">
    <property type="entry name" value="CarboxyPept-like_regulatory"/>
</dbReference>
<gene>
    <name evidence="1" type="ORF">ETU09_11030</name>
</gene>
<dbReference type="Proteomes" id="UP000319499">
    <property type="component" value="Unassembled WGS sequence"/>
</dbReference>
<dbReference type="PROSITE" id="PS51257">
    <property type="entry name" value="PROKAR_LIPOPROTEIN"/>
    <property type="match status" value="1"/>
</dbReference>
<organism evidence="1 2">
    <name type="scientific">Apibacter muscae</name>
    <dbReference type="NCBI Taxonomy" id="2509004"/>
    <lineage>
        <taxon>Bacteria</taxon>
        <taxon>Pseudomonadati</taxon>
        <taxon>Bacteroidota</taxon>
        <taxon>Flavobacteriia</taxon>
        <taxon>Flavobacteriales</taxon>
        <taxon>Weeksellaceae</taxon>
        <taxon>Apibacter</taxon>
    </lineage>
</organism>
<dbReference type="RefSeq" id="WP_146293579.1">
    <property type="nucleotide sequence ID" value="NZ_SELH01000026.1"/>
</dbReference>
<dbReference type="OrthoDB" id="1271345at2"/>
<dbReference type="SUPFAM" id="SSF49464">
    <property type="entry name" value="Carboxypeptidase regulatory domain-like"/>
    <property type="match status" value="1"/>
</dbReference>
<sequence>MNIYKKYLSISFILIYSCFTYSQERLLKGKVYFFDTSSEESVADIYVKNINTGYTTITDLTGNFVIPAQAEDKIQFTSYHTEERIVTVTPTMYEEKKMRIQLDISTGTVLESVTVVGLKSYGSLELDVKRIPMKNKTNELMNKLGELMPTQKMDGSTDLDSQLARLAPMKFSIDNMLGALSGETKKKEKLYIYEDRMNVLQDIRDYLGDQYFIDQGLNKDQINEFLLFTYLNYNLRYFYDHQNYYVILSIFNKSIENYKSKKNESK</sequence>
<keyword evidence="2" id="KW-1185">Reference proteome</keyword>
<dbReference type="AlphaFoldDB" id="A0A563D8V0"/>
<protein>
    <recommendedName>
        <fullName evidence="3">Carboxypeptidase-like regulatory domain-containing protein</fullName>
    </recommendedName>
</protein>
<evidence type="ECO:0000313" key="2">
    <source>
        <dbReference type="Proteomes" id="UP000319499"/>
    </source>
</evidence>